<reference evidence="1 2" key="2">
    <citation type="submission" date="2015-01" db="EMBL/GenBank/DDBJ databases">
        <authorList>
            <consortium name="NBRP consortium"/>
            <person name="Sawabe T."/>
            <person name="Meirelles P."/>
            <person name="Feng G."/>
            <person name="Sayaka M."/>
            <person name="Hattori M."/>
            <person name="Ohkuma M."/>
        </authorList>
    </citation>
    <scope>NUCLEOTIDE SEQUENCE [LARGE SCALE GENOMIC DNA]</scope>
    <source>
        <strain evidence="2">JCM 19231</strain>
    </source>
</reference>
<accession>A0A0B8NXU4</accession>
<dbReference type="RefSeq" id="WP_261835808.1">
    <property type="nucleotide sequence ID" value="NZ_AP024882.1"/>
</dbReference>
<comment type="caution">
    <text evidence="1">The sequence shown here is derived from an EMBL/GenBank/DDBJ whole genome shotgun (WGS) entry which is preliminary data.</text>
</comment>
<reference evidence="1 2" key="1">
    <citation type="submission" date="2015-01" db="EMBL/GenBank/DDBJ databases">
        <title>Vibrio sp. C1 JCM 19231 whole genome shotgun sequence.</title>
        <authorList>
            <person name="Sawabe T."/>
            <person name="Meirelles P."/>
            <person name="Feng G."/>
            <person name="Sayaka M."/>
            <person name="Hattori M."/>
            <person name="Ohkuma M."/>
        </authorList>
    </citation>
    <scope>NUCLEOTIDE SEQUENCE [LARGE SCALE GENOMIC DNA]</scope>
    <source>
        <strain evidence="2">JCM 19231</strain>
    </source>
</reference>
<evidence type="ECO:0000313" key="2">
    <source>
        <dbReference type="Proteomes" id="UP000031671"/>
    </source>
</evidence>
<dbReference type="Gene3D" id="3.90.550.10">
    <property type="entry name" value="Spore Coat Polysaccharide Biosynthesis Protein SpsA, Chain A"/>
    <property type="match status" value="1"/>
</dbReference>
<keyword evidence="2" id="KW-1185">Reference proteome</keyword>
<dbReference type="GO" id="GO:0016740">
    <property type="term" value="F:transferase activity"/>
    <property type="evidence" value="ECO:0007669"/>
    <property type="project" value="UniProtKB-KW"/>
</dbReference>
<gene>
    <name evidence="1" type="ORF">JCM19231_6</name>
</gene>
<dbReference type="Proteomes" id="UP000031671">
    <property type="component" value="Unassembled WGS sequence"/>
</dbReference>
<proteinExistence type="predicted"/>
<name>A0A0B8NXU4_9VIBR</name>
<protein>
    <submittedName>
        <fullName evidence="1">Putative glycosyltransferase</fullName>
    </submittedName>
</protein>
<organism evidence="1 2">
    <name type="scientific">Vibrio ishigakensis</name>
    <dbReference type="NCBI Taxonomy" id="1481914"/>
    <lineage>
        <taxon>Bacteria</taxon>
        <taxon>Pseudomonadati</taxon>
        <taxon>Pseudomonadota</taxon>
        <taxon>Gammaproteobacteria</taxon>
        <taxon>Vibrionales</taxon>
        <taxon>Vibrionaceae</taxon>
        <taxon>Vibrio</taxon>
    </lineage>
</organism>
<dbReference type="InterPro" id="IPR029044">
    <property type="entry name" value="Nucleotide-diphossugar_trans"/>
</dbReference>
<dbReference type="SUPFAM" id="SSF53448">
    <property type="entry name" value="Nucleotide-diphospho-sugar transferases"/>
    <property type="match status" value="1"/>
</dbReference>
<sequence>MKNKLISIIALLKKLSYLINNWEKLVKLNIGMSQLNQTAMSSTEQIIDDRIGSTELVVSLTTYSKRIHDVHLVIESIAKQTKKPNRIILWLDKNEFNIETIPLILKKQKDRGLEIRFCENYRSYKKLIPTMKLFPNANIITIDDDILYPHDTIEMLLREHVKYPKSVVGHRAHSIKFDENGKPLPYGKWDLSVKVDTEPSFTTFLTSGAGTLFPAGCFSSEVLEHEVFLNICPNADDIWFHAMLIVNGTKSKKVNDTRNYWDRYISIVHSQDIALAIDNVEDSGNDRQLEAVYSKYKVLEKIKEEN</sequence>
<dbReference type="AlphaFoldDB" id="A0A0B8NXU4"/>
<evidence type="ECO:0000313" key="1">
    <source>
        <dbReference type="EMBL" id="GAM58791.1"/>
    </source>
</evidence>
<dbReference type="EMBL" id="BBRZ01000105">
    <property type="protein sequence ID" value="GAM58791.1"/>
    <property type="molecule type" value="Genomic_DNA"/>
</dbReference>
<keyword evidence="1" id="KW-0808">Transferase</keyword>